<feature type="domain" description="ABC-type glycine betaine transport system substrate-binding" evidence="1">
    <location>
        <begin position="42"/>
        <end position="304"/>
    </location>
</feature>
<evidence type="ECO:0000313" key="2">
    <source>
        <dbReference type="EMBL" id="MBJ6359914.1"/>
    </source>
</evidence>
<dbReference type="InterPro" id="IPR007210">
    <property type="entry name" value="ABC_Gly_betaine_transp_sub-bd"/>
</dbReference>
<dbReference type="Proteomes" id="UP000640274">
    <property type="component" value="Unassembled WGS sequence"/>
</dbReference>
<protein>
    <submittedName>
        <fullName evidence="2">Glycine/betaine ABC transporter substrate-binding protein</fullName>
    </submittedName>
</protein>
<evidence type="ECO:0000259" key="1">
    <source>
        <dbReference type="Pfam" id="PF04069"/>
    </source>
</evidence>
<evidence type="ECO:0000313" key="3">
    <source>
        <dbReference type="Proteomes" id="UP000640274"/>
    </source>
</evidence>
<dbReference type="EMBL" id="JAELUP010000003">
    <property type="protein sequence ID" value="MBJ6359914.1"/>
    <property type="molecule type" value="Genomic_DNA"/>
</dbReference>
<name>A0A934J1L9_9BACL</name>
<dbReference type="CDD" id="cd13528">
    <property type="entry name" value="PBP2_osmoprotectants"/>
    <property type="match status" value="1"/>
</dbReference>
<dbReference type="AlphaFoldDB" id="A0A934J1L9"/>
<dbReference type="GO" id="GO:0022857">
    <property type="term" value="F:transmembrane transporter activity"/>
    <property type="evidence" value="ECO:0007669"/>
    <property type="project" value="InterPro"/>
</dbReference>
<proteinExistence type="predicted"/>
<dbReference type="PROSITE" id="PS51257">
    <property type="entry name" value="PROKAR_LIPOPROTEIN"/>
    <property type="match status" value="1"/>
</dbReference>
<dbReference type="Gene3D" id="3.40.190.120">
    <property type="entry name" value="Osmoprotection protein (prox), domain 2"/>
    <property type="match status" value="1"/>
</dbReference>
<sequence>MKLLQSLTKSSANLVKKGTILGLTVILAATIAGCSSSSGSTATINLATKGFAESDILTNALKLLIENDTKLKTNIVTVDRSILWEALKKKEVDAYVDYTGTALINILKQAPEFDPQKVYDIVKDEMEKQHQVAVLDPIGFNNTYAFGLRTDVAEKYGIKTTSELADHAGDLIFGTSDEFLNRPDAWPRVEETYKLKFKDISIMQNPGLMLQAMEQKLIDTMIVLTTTSHIAVKPITVLEDDKNVFLPYYAVPLVRDEVLKDHPELKAAINKLAGKITDSEMQKLNGQVELEKRPALEVAKEWLQAQGLIQK</sequence>
<dbReference type="Pfam" id="PF04069">
    <property type="entry name" value="OpuAC"/>
    <property type="match status" value="1"/>
</dbReference>
<organism evidence="2 3">
    <name type="scientific">Paenibacillus roseus</name>
    <dbReference type="NCBI Taxonomy" id="2798579"/>
    <lineage>
        <taxon>Bacteria</taxon>
        <taxon>Bacillati</taxon>
        <taxon>Bacillota</taxon>
        <taxon>Bacilli</taxon>
        <taxon>Bacillales</taxon>
        <taxon>Paenibacillaceae</taxon>
        <taxon>Paenibacillus</taxon>
    </lineage>
</organism>
<dbReference type="SUPFAM" id="SSF53850">
    <property type="entry name" value="Periplasmic binding protein-like II"/>
    <property type="match status" value="1"/>
</dbReference>
<dbReference type="RefSeq" id="WP_199017442.1">
    <property type="nucleotide sequence ID" value="NZ_JAELUP010000003.1"/>
</dbReference>
<accession>A0A934J1L9</accession>
<gene>
    <name evidence="2" type="ORF">JFN88_01075</name>
</gene>
<dbReference type="Gene3D" id="3.40.190.10">
    <property type="entry name" value="Periplasmic binding protein-like II"/>
    <property type="match status" value="1"/>
</dbReference>
<keyword evidence="3" id="KW-1185">Reference proteome</keyword>
<comment type="caution">
    <text evidence="2">The sequence shown here is derived from an EMBL/GenBank/DDBJ whole genome shotgun (WGS) entry which is preliminary data.</text>
</comment>
<dbReference type="GO" id="GO:0043190">
    <property type="term" value="C:ATP-binding cassette (ABC) transporter complex"/>
    <property type="evidence" value="ECO:0007669"/>
    <property type="project" value="InterPro"/>
</dbReference>
<reference evidence="2" key="1">
    <citation type="submission" date="2020-12" db="EMBL/GenBank/DDBJ databases">
        <authorList>
            <person name="Huq M.A."/>
        </authorList>
    </citation>
    <scope>NUCLEOTIDE SEQUENCE</scope>
    <source>
        <strain evidence="2">MAHUQ-46</strain>
    </source>
</reference>